<dbReference type="Gene3D" id="3.40.630.30">
    <property type="match status" value="1"/>
</dbReference>
<feature type="region of interest" description="Disordered" evidence="1">
    <location>
        <begin position="147"/>
        <end position="175"/>
    </location>
</feature>
<keyword evidence="2" id="KW-0472">Membrane</keyword>
<evidence type="ECO:0000313" key="3">
    <source>
        <dbReference type="EMBL" id="KAL3383896.1"/>
    </source>
</evidence>
<name>A0ABD2VTR0_9HYME</name>
<gene>
    <name evidence="3" type="ORF">TKK_020253</name>
</gene>
<keyword evidence="2" id="KW-1133">Transmembrane helix</keyword>
<keyword evidence="2" id="KW-0812">Transmembrane</keyword>
<sequence length="381" mass="42103">MSKKTDTSFIVYKILTPEHVKEATHLQIESSFQECLTIGFGIADIPGGTDAEGFEALLRSIVLDGFSIGAFDSKSGQLVGVCFNKMHNKVERDNPAPLEESVEENMKHPATLDLMNRGECRPLRAVQRVAGAGDILHRRGLALSALRHRAESDSREPRAGAQNSPRAARHRAGHRLRRVHLQLQPGLGREIRVRVAVGHTLRSVQVLRRQAHERSHRPGPSDRPPGRSSPLIMMIMSDIGCIRTGRRARRTSGFNEIFSAARWRLEHSCRGVGRCFNAQQAQRLFQKNPRTTEGPMPRPTSATSPETSEADAITPASVSVNCTPAQCETDSPPQQADSTTGSSFNQRLNQESNNFYLVQLLCVVVCFLLFLTVLFLAVAVM</sequence>
<evidence type="ECO:0000313" key="4">
    <source>
        <dbReference type="Proteomes" id="UP001627154"/>
    </source>
</evidence>
<evidence type="ECO:0000256" key="2">
    <source>
        <dbReference type="SAM" id="Phobius"/>
    </source>
</evidence>
<feature type="transmembrane region" description="Helical" evidence="2">
    <location>
        <begin position="355"/>
        <end position="380"/>
    </location>
</feature>
<accession>A0ABD2VTR0</accession>
<dbReference type="Proteomes" id="UP001627154">
    <property type="component" value="Unassembled WGS sequence"/>
</dbReference>
<protein>
    <submittedName>
        <fullName evidence="3">Uncharacterized protein</fullName>
    </submittedName>
</protein>
<reference evidence="3 4" key="1">
    <citation type="journal article" date="2024" name="bioRxiv">
        <title>A reference genome for Trichogramma kaykai: A tiny desert-dwelling parasitoid wasp with competing sex-ratio distorters.</title>
        <authorList>
            <person name="Culotta J."/>
            <person name="Lindsey A.R."/>
        </authorList>
    </citation>
    <scope>NUCLEOTIDE SEQUENCE [LARGE SCALE GENOMIC DNA]</scope>
    <source>
        <strain evidence="3 4">KSX58</strain>
    </source>
</reference>
<comment type="caution">
    <text evidence="3">The sequence shown here is derived from an EMBL/GenBank/DDBJ whole genome shotgun (WGS) entry which is preliminary data.</text>
</comment>
<feature type="region of interest" description="Disordered" evidence="1">
    <location>
        <begin position="285"/>
        <end position="313"/>
    </location>
</feature>
<keyword evidence="4" id="KW-1185">Reference proteome</keyword>
<evidence type="ECO:0000256" key="1">
    <source>
        <dbReference type="SAM" id="MobiDB-lite"/>
    </source>
</evidence>
<dbReference type="AlphaFoldDB" id="A0ABD2VTR0"/>
<organism evidence="3 4">
    <name type="scientific">Trichogramma kaykai</name>
    <dbReference type="NCBI Taxonomy" id="54128"/>
    <lineage>
        <taxon>Eukaryota</taxon>
        <taxon>Metazoa</taxon>
        <taxon>Ecdysozoa</taxon>
        <taxon>Arthropoda</taxon>
        <taxon>Hexapoda</taxon>
        <taxon>Insecta</taxon>
        <taxon>Pterygota</taxon>
        <taxon>Neoptera</taxon>
        <taxon>Endopterygota</taxon>
        <taxon>Hymenoptera</taxon>
        <taxon>Apocrita</taxon>
        <taxon>Proctotrupomorpha</taxon>
        <taxon>Chalcidoidea</taxon>
        <taxon>Trichogrammatidae</taxon>
        <taxon>Trichogramma</taxon>
    </lineage>
</organism>
<dbReference type="EMBL" id="JBJJXI010000181">
    <property type="protein sequence ID" value="KAL3383896.1"/>
    <property type="molecule type" value="Genomic_DNA"/>
</dbReference>
<proteinExistence type="predicted"/>
<feature type="region of interest" description="Disordered" evidence="1">
    <location>
        <begin position="325"/>
        <end position="344"/>
    </location>
</feature>
<feature type="region of interest" description="Disordered" evidence="1">
    <location>
        <begin position="208"/>
        <end position="230"/>
    </location>
</feature>
<feature type="compositionally biased region" description="Basic and acidic residues" evidence="1">
    <location>
        <begin position="148"/>
        <end position="158"/>
    </location>
</feature>